<organism evidence="1 2">
    <name type="scientific">Chionoecetes opilio</name>
    <name type="common">Atlantic snow crab</name>
    <name type="synonym">Cancer opilio</name>
    <dbReference type="NCBI Taxonomy" id="41210"/>
    <lineage>
        <taxon>Eukaryota</taxon>
        <taxon>Metazoa</taxon>
        <taxon>Ecdysozoa</taxon>
        <taxon>Arthropoda</taxon>
        <taxon>Crustacea</taxon>
        <taxon>Multicrustacea</taxon>
        <taxon>Malacostraca</taxon>
        <taxon>Eumalacostraca</taxon>
        <taxon>Eucarida</taxon>
        <taxon>Decapoda</taxon>
        <taxon>Pleocyemata</taxon>
        <taxon>Brachyura</taxon>
        <taxon>Eubrachyura</taxon>
        <taxon>Majoidea</taxon>
        <taxon>Majidae</taxon>
        <taxon>Chionoecetes</taxon>
    </lineage>
</organism>
<reference evidence="1" key="1">
    <citation type="submission" date="2020-07" db="EMBL/GenBank/DDBJ databases">
        <title>The High-quality genome of the commercially important snow crab, Chionoecetes opilio.</title>
        <authorList>
            <person name="Jeong J.-H."/>
            <person name="Ryu S."/>
        </authorList>
    </citation>
    <scope>NUCLEOTIDE SEQUENCE</scope>
    <source>
        <strain evidence="1">MADBK_172401_WGS</strain>
        <tissue evidence="1">Digestive gland</tissue>
    </source>
</reference>
<protein>
    <submittedName>
        <fullName evidence="1">Uncharacterized protein</fullName>
    </submittedName>
</protein>
<sequence>MFSHILDTRPTKVRLCWLARERGNLHCIPTGKHRLVLRVATLGGCRSPARWGTPCTCALWNTTSAATSLRVSMSREDSPARTGLVGLGGLQHPPVAGLDAGCCPASECARLRTTSRRGRRTLSKAVSGPYRARASLPCRGIWLPFAGQRPCERPFFCNVFDVAVKTFSSRSTSTPEP</sequence>
<name>A0A8J4XTP5_CHIOP</name>
<dbReference type="EMBL" id="JACEEZ010022083">
    <property type="protein sequence ID" value="KAG0712812.1"/>
    <property type="molecule type" value="Genomic_DNA"/>
</dbReference>
<gene>
    <name evidence="1" type="ORF">GWK47_017623</name>
</gene>
<evidence type="ECO:0000313" key="1">
    <source>
        <dbReference type="EMBL" id="KAG0712812.1"/>
    </source>
</evidence>
<dbReference type="AlphaFoldDB" id="A0A8J4XTP5"/>
<proteinExistence type="predicted"/>
<dbReference type="Proteomes" id="UP000770661">
    <property type="component" value="Unassembled WGS sequence"/>
</dbReference>
<evidence type="ECO:0000313" key="2">
    <source>
        <dbReference type="Proteomes" id="UP000770661"/>
    </source>
</evidence>
<keyword evidence="2" id="KW-1185">Reference proteome</keyword>
<comment type="caution">
    <text evidence="1">The sequence shown here is derived from an EMBL/GenBank/DDBJ whole genome shotgun (WGS) entry which is preliminary data.</text>
</comment>
<accession>A0A8J4XTP5</accession>